<dbReference type="Gene3D" id="1.25.40.10">
    <property type="entry name" value="Tetratricopeptide repeat domain"/>
    <property type="match status" value="1"/>
</dbReference>
<dbReference type="EMBL" id="QGDC01000006">
    <property type="protein sequence ID" value="RCH54521.1"/>
    <property type="molecule type" value="Genomic_DNA"/>
</dbReference>
<evidence type="ECO:0000313" key="2">
    <source>
        <dbReference type="Proteomes" id="UP000253209"/>
    </source>
</evidence>
<dbReference type="AlphaFoldDB" id="A0A367GPE2"/>
<keyword evidence="2" id="KW-1185">Reference proteome</keyword>
<dbReference type="SUPFAM" id="SSF48452">
    <property type="entry name" value="TPR-like"/>
    <property type="match status" value="1"/>
</dbReference>
<comment type="caution">
    <text evidence="1">The sequence shown here is derived from an EMBL/GenBank/DDBJ whole genome shotgun (WGS) entry which is preliminary data.</text>
</comment>
<dbReference type="InterPro" id="IPR011990">
    <property type="entry name" value="TPR-like_helical_dom_sf"/>
</dbReference>
<accession>A0A367GPE2</accession>
<gene>
    <name evidence="1" type="ORF">DJ568_11910</name>
</gene>
<dbReference type="Proteomes" id="UP000253209">
    <property type="component" value="Unassembled WGS sequence"/>
</dbReference>
<evidence type="ECO:0008006" key="3">
    <source>
        <dbReference type="Google" id="ProtNLM"/>
    </source>
</evidence>
<reference evidence="1 2" key="1">
    <citation type="submission" date="2018-05" db="EMBL/GenBank/DDBJ databases">
        <title>Mucilaginibacter hurinus sp. nov., isolated from briquette warehouse soil.</title>
        <authorList>
            <person name="Choi L."/>
        </authorList>
    </citation>
    <scope>NUCLEOTIDE SEQUENCE [LARGE SCALE GENOMIC DNA]</scope>
    <source>
        <strain evidence="1 2">ZR32</strain>
    </source>
</reference>
<sequence>MSASAQWWRVGPLKHKRYPALVHVKNYSYNKKKLLNAKVSSPALTAMVLIAPYNFNKTEAYVMKTAQRNMRYREYHTASYNFSDLAQIYIQQNRLSEAKWYLLQSTLISRRQNDFRHTYANLVCLAAVKMDMGDVSLARQDLLEARDIANAKGWIKESRDIEGKILAIKDLNSVITKYEFKYAEAAMPQEKSK</sequence>
<name>A0A367GPE2_9SPHI</name>
<proteinExistence type="predicted"/>
<protein>
    <recommendedName>
        <fullName evidence="3">MalT-like TPR region domain-containing protein</fullName>
    </recommendedName>
</protein>
<evidence type="ECO:0000313" key="1">
    <source>
        <dbReference type="EMBL" id="RCH54521.1"/>
    </source>
</evidence>
<organism evidence="1 2">
    <name type="scientific">Mucilaginibacter hurinus</name>
    <dbReference type="NCBI Taxonomy" id="2201324"/>
    <lineage>
        <taxon>Bacteria</taxon>
        <taxon>Pseudomonadati</taxon>
        <taxon>Bacteroidota</taxon>
        <taxon>Sphingobacteriia</taxon>
        <taxon>Sphingobacteriales</taxon>
        <taxon>Sphingobacteriaceae</taxon>
        <taxon>Mucilaginibacter</taxon>
    </lineage>
</organism>